<dbReference type="Pfam" id="PF25591">
    <property type="entry name" value="LRV_2"/>
    <property type="match status" value="2"/>
</dbReference>
<dbReference type="RefSeq" id="WP_033521712.1">
    <property type="nucleotide sequence ID" value="NZ_JDUS01000010.1"/>
</dbReference>
<feature type="domain" description="Leucine rich repeat variant" evidence="2">
    <location>
        <begin position="7"/>
        <end position="64"/>
    </location>
</feature>
<dbReference type="STRING" id="1437606.BBOH_0554"/>
<sequence length="174" mass="18749">MVDYDTAVATVQDQNADPVLLAKIAYENPDFGANVAANPRAYPGLKRWLAEFGDDRAKQTLSAMGFNASASAEQQAQAVYNEPSNDLNQMADPQPATPTNAQPQQSVATNPYGFTAEQALDPNTDQLTIARIAQYAPELRPCLARNPNTYPELLDWLAKLGDPAINAALASRGQ</sequence>
<accession>A0A086ZGV2</accession>
<evidence type="ECO:0000256" key="1">
    <source>
        <dbReference type="SAM" id="MobiDB-lite"/>
    </source>
</evidence>
<keyword evidence="4" id="KW-1185">Reference proteome</keyword>
<evidence type="ECO:0000259" key="2">
    <source>
        <dbReference type="Pfam" id="PF25591"/>
    </source>
</evidence>
<feature type="compositionally biased region" description="Low complexity" evidence="1">
    <location>
        <begin position="93"/>
        <end position="105"/>
    </location>
</feature>
<protein>
    <recommendedName>
        <fullName evidence="2">Leucine rich repeat variant domain-containing protein</fullName>
    </recommendedName>
</protein>
<feature type="domain" description="Leucine rich repeat variant" evidence="2">
    <location>
        <begin position="114"/>
        <end position="173"/>
    </location>
</feature>
<comment type="caution">
    <text evidence="3">The sequence shown here is derived from an EMBL/GenBank/DDBJ whole genome shotgun (WGS) entry which is preliminary data.</text>
</comment>
<dbReference type="EMBL" id="JGYP01000002">
    <property type="protein sequence ID" value="KFI45752.1"/>
    <property type="molecule type" value="Genomic_DNA"/>
</dbReference>
<feature type="region of interest" description="Disordered" evidence="1">
    <location>
        <begin position="82"/>
        <end position="107"/>
    </location>
</feature>
<organism evidence="3 4">
    <name type="scientific">Bifidobacterium bohemicum DSM 22767</name>
    <dbReference type="NCBI Taxonomy" id="1437606"/>
    <lineage>
        <taxon>Bacteria</taxon>
        <taxon>Bacillati</taxon>
        <taxon>Actinomycetota</taxon>
        <taxon>Actinomycetes</taxon>
        <taxon>Bifidobacteriales</taxon>
        <taxon>Bifidobacteriaceae</taxon>
        <taxon>Bifidobacterium</taxon>
    </lineage>
</organism>
<dbReference type="OrthoDB" id="5179995at2"/>
<name>A0A086ZGV2_9BIFI</name>
<evidence type="ECO:0000313" key="4">
    <source>
        <dbReference type="Proteomes" id="UP000029096"/>
    </source>
</evidence>
<reference evidence="3 4" key="1">
    <citation type="submission" date="2014-03" db="EMBL/GenBank/DDBJ databases">
        <title>Genomics of Bifidobacteria.</title>
        <authorList>
            <person name="Ventura M."/>
            <person name="Milani C."/>
            <person name="Lugli G.A."/>
        </authorList>
    </citation>
    <scope>NUCLEOTIDE SEQUENCE [LARGE SCALE GENOMIC DNA]</scope>
    <source>
        <strain evidence="3 4">DSM 22767</strain>
    </source>
</reference>
<gene>
    <name evidence="3" type="ORF">BBOH_0554</name>
</gene>
<dbReference type="Proteomes" id="UP000029096">
    <property type="component" value="Unassembled WGS sequence"/>
</dbReference>
<evidence type="ECO:0000313" key="3">
    <source>
        <dbReference type="EMBL" id="KFI45752.1"/>
    </source>
</evidence>
<dbReference type="eggNOG" id="COG5602">
    <property type="taxonomic scope" value="Bacteria"/>
</dbReference>
<proteinExistence type="predicted"/>
<dbReference type="InterPro" id="IPR057893">
    <property type="entry name" value="LRV_2"/>
</dbReference>
<dbReference type="AlphaFoldDB" id="A0A086ZGV2"/>